<dbReference type="RefSeq" id="WP_246436482.1">
    <property type="nucleotide sequence ID" value="NZ_JACIGW010000013.1"/>
</dbReference>
<dbReference type="SUPFAM" id="SSF46785">
    <property type="entry name" value="Winged helix' DNA-binding domain"/>
    <property type="match status" value="1"/>
</dbReference>
<gene>
    <name evidence="3" type="ORF">GGE31_005365</name>
    <name evidence="2" type="ORF">GGE33_005349</name>
    <name evidence="4" type="ORF">GGE35_005349</name>
</gene>
<keyword evidence="6" id="KW-1185">Reference proteome</keyword>
<dbReference type="InterPro" id="IPR036390">
    <property type="entry name" value="WH_DNA-bd_sf"/>
</dbReference>
<dbReference type="EMBL" id="JACIGY010000015">
    <property type="protein sequence ID" value="MBB4414819.1"/>
    <property type="molecule type" value="Genomic_DNA"/>
</dbReference>
<dbReference type="AlphaFoldDB" id="A0A7W6XE81"/>
<keyword evidence="3" id="KW-0238">DNA-binding</keyword>
<dbReference type="EMBL" id="JACIHM010000016">
    <property type="protein sequence ID" value="MBB4449493.1"/>
    <property type="molecule type" value="Genomic_DNA"/>
</dbReference>
<dbReference type="EMBL" id="JACIGW010000013">
    <property type="protein sequence ID" value="MBB4351567.1"/>
    <property type="molecule type" value="Genomic_DNA"/>
</dbReference>
<evidence type="ECO:0000313" key="6">
    <source>
        <dbReference type="Proteomes" id="UP000524535"/>
    </source>
</evidence>
<accession>A0A7W6XE81</accession>
<dbReference type="Proteomes" id="UP000524535">
    <property type="component" value="Unassembled WGS sequence"/>
</dbReference>
<feature type="domain" description="HTH marR-type" evidence="1">
    <location>
        <begin position="1"/>
        <end position="77"/>
    </location>
</feature>
<dbReference type="Proteomes" id="UP000520770">
    <property type="component" value="Unassembled WGS sequence"/>
</dbReference>
<evidence type="ECO:0000313" key="4">
    <source>
        <dbReference type="EMBL" id="MBB4449493.1"/>
    </source>
</evidence>
<dbReference type="Proteomes" id="UP000576087">
    <property type="component" value="Unassembled WGS sequence"/>
</dbReference>
<dbReference type="InterPro" id="IPR036388">
    <property type="entry name" value="WH-like_DNA-bd_sf"/>
</dbReference>
<comment type="caution">
    <text evidence="3">The sequence shown here is derived from an EMBL/GenBank/DDBJ whole genome shotgun (WGS) entry which is preliminary data.</text>
</comment>
<evidence type="ECO:0000313" key="2">
    <source>
        <dbReference type="EMBL" id="MBB4351567.1"/>
    </source>
</evidence>
<dbReference type="GO" id="GO:0003677">
    <property type="term" value="F:DNA binding"/>
    <property type="evidence" value="ECO:0007669"/>
    <property type="project" value="UniProtKB-KW"/>
</dbReference>
<evidence type="ECO:0000313" key="5">
    <source>
        <dbReference type="Proteomes" id="UP000520770"/>
    </source>
</evidence>
<dbReference type="PANTHER" id="PTHR33164:SF43">
    <property type="entry name" value="HTH-TYPE TRANSCRIPTIONAL REPRESSOR YETL"/>
    <property type="match status" value="1"/>
</dbReference>
<dbReference type="PANTHER" id="PTHR33164">
    <property type="entry name" value="TRANSCRIPTIONAL REGULATOR, MARR FAMILY"/>
    <property type="match status" value="1"/>
</dbReference>
<dbReference type="PRINTS" id="PR00598">
    <property type="entry name" value="HTHMARR"/>
</dbReference>
<dbReference type="PROSITE" id="PS50995">
    <property type="entry name" value="HTH_MARR_2"/>
    <property type="match status" value="1"/>
</dbReference>
<dbReference type="GO" id="GO:0003700">
    <property type="term" value="F:DNA-binding transcription factor activity"/>
    <property type="evidence" value="ECO:0007669"/>
    <property type="project" value="InterPro"/>
</dbReference>
<sequence length="77" mass="8496">MLMRAHGAIQLVDRLANAGLVERKPSQTDKRSILIELTPDGRCLLQDLARIHVKGLLENQALLVESLGKLGDLRELA</sequence>
<name>A0A7W6XE81_9HYPH</name>
<dbReference type="GO" id="GO:0006950">
    <property type="term" value="P:response to stress"/>
    <property type="evidence" value="ECO:0007669"/>
    <property type="project" value="TreeGrafter"/>
</dbReference>
<dbReference type="InterPro" id="IPR000835">
    <property type="entry name" value="HTH_MarR-typ"/>
</dbReference>
<organism evidence="3 6">
    <name type="scientific">Aliirhizobium cellulosilyticum</name>
    <dbReference type="NCBI Taxonomy" id="393664"/>
    <lineage>
        <taxon>Bacteria</taxon>
        <taxon>Pseudomonadati</taxon>
        <taxon>Pseudomonadota</taxon>
        <taxon>Alphaproteobacteria</taxon>
        <taxon>Hyphomicrobiales</taxon>
        <taxon>Rhizobiaceae</taxon>
        <taxon>Aliirhizobium</taxon>
    </lineage>
</organism>
<dbReference type="InterPro" id="IPR039422">
    <property type="entry name" value="MarR/SlyA-like"/>
</dbReference>
<protein>
    <submittedName>
        <fullName evidence="3">DNA-binding MarR family transcriptional regulator</fullName>
    </submittedName>
</protein>
<proteinExistence type="predicted"/>
<dbReference type="Gene3D" id="1.10.10.10">
    <property type="entry name" value="Winged helix-like DNA-binding domain superfamily/Winged helix DNA-binding domain"/>
    <property type="match status" value="1"/>
</dbReference>
<evidence type="ECO:0000259" key="1">
    <source>
        <dbReference type="PROSITE" id="PS50995"/>
    </source>
</evidence>
<evidence type="ECO:0000313" key="7">
    <source>
        <dbReference type="Proteomes" id="UP000576087"/>
    </source>
</evidence>
<dbReference type="Pfam" id="PF13463">
    <property type="entry name" value="HTH_27"/>
    <property type="match status" value="1"/>
</dbReference>
<evidence type="ECO:0000313" key="3">
    <source>
        <dbReference type="EMBL" id="MBB4414819.1"/>
    </source>
</evidence>
<reference evidence="5 6" key="1">
    <citation type="submission" date="2020-08" db="EMBL/GenBank/DDBJ databases">
        <title>Genomic Encyclopedia of Type Strains, Phase IV (KMG-V): Genome sequencing to study the core and pangenomes of soil and plant-associated prokaryotes.</title>
        <authorList>
            <person name="Whitman W."/>
        </authorList>
    </citation>
    <scope>NUCLEOTIDE SEQUENCE [LARGE SCALE GENOMIC DNA]</scope>
    <source>
        <strain evidence="3 6">SEMIA 444</strain>
        <strain evidence="2 5">SEMIA 448</strain>
        <strain evidence="4 7">SEMIA 452</strain>
    </source>
</reference>